<evidence type="ECO:0000313" key="3">
    <source>
        <dbReference type="EMBL" id="KAK7046093.1"/>
    </source>
</evidence>
<accession>A0AAW0D312</accession>
<organism evidence="3 4">
    <name type="scientific">Paramarasmius palmivorus</name>
    <dbReference type="NCBI Taxonomy" id="297713"/>
    <lineage>
        <taxon>Eukaryota</taxon>
        <taxon>Fungi</taxon>
        <taxon>Dikarya</taxon>
        <taxon>Basidiomycota</taxon>
        <taxon>Agaricomycotina</taxon>
        <taxon>Agaricomycetes</taxon>
        <taxon>Agaricomycetidae</taxon>
        <taxon>Agaricales</taxon>
        <taxon>Marasmiineae</taxon>
        <taxon>Marasmiaceae</taxon>
        <taxon>Paramarasmius</taxon>
    </lineage>
</organism>
<keyword evidence="2" id="KW-0812">Transmembrane</keyword>
<feature type="region of interest" description="Disordered" evidence="1">
    <location>
        <begin position="519"/>
        <end position="564"/>
    </location>
</feature>
<dbReference type="CDD" id="cd12087">
    <property type="entry name" value="TM_EGFR-like"/>
    <property type="match status" value="1"/>
</dbReference>
<proteinExistence type="predicted"/>
<dbReference type="EMBL" id="JAYKXP010000022">
    <property type="protein sequence ID" value="KAK7046093.1"/>
    <property type="molecule type" value="Genomic_DNA"/>
</dbReference>
<evidence type="ECO:0000256" key="2">
    <source>
        <dbReference type="SAM" id="Phobius"/>
    </source>
</evidence>
<keyword evidence="4" id="KW-1185">Reference proteome</keyword>
<dbReference type="AlphaFoldDB" id="A0AAW0D312"/>
<name>A0AAW0D312_9AGAR</name>
<reference evidence="3 4" key="1">
    <citation type="submission" date="2024-01" db="EMBL/GenBank/DDBJ databases">
        <title>A draft genome for a cacao thread blight-causing isolate of Paramarasmius palmivorus.</title>
        <authorList>
            <person name="Baruah I.K."/>
            <person name="Bukari Y."/>
            <person name="Amoako-Attah I."/>
            <person name="Meinhardt L.W."/>
            <person name="Bailey B.A."/>
            <person name="Cohen S.P."/>
        </authorList>
    </citation>
    <scope>NUCLEOTIDE SEQUENCE [LARGE SCALE GENOMIC DNA]</scope>
    <source>
        <strain evidence="3 4">GH-12</strain>
    </source>
</reference>
<protein>
    <recommendedName>
        <fullName evidence="5">Glycoside hydrolase family 76 protein</fullName>
    </recommendedName>
</protein>
<evidence type="ECO:0008006" key="5">
    <source>
        <dbReference type="Google" id="ProtNLM"/>
    </source>
</evidence>
<keyword evidence="2" id="KW-0472">Membrane</keyword>
<comment type="caution">
    <text evidence="3">The sequence shown here is derived from an EMBL/GenBank/DDBJ whole genome shotgun (WGS) entry which is preliminary data.</text>
</comment>
<keyword evidence="2" id="KW-1133">Transmembrane helix</keyword>
<dbReference type="Proteomes" id="UP001383192">
    <property type="component" value="Unassembled WGS sequence"/>
</dbReference>
<evidence type="ECO:0000256" key="1">
    <source>
        <dbReference type="SAM" id="MobiDB-lite"/>
    </source>
</evidence>
<gene>
    <name evidence="3" type="ORF">VNI00_007090</name>
</gene>
<sequence length="564" mass="62554">MLFVIVVPGIKAQILHTPPLWDTNVNYTHADRFNAAGAALSQVVKRLGSFGQTGDANVANSLHFYEALANYNIITRQRNLSETTMSYWRNDVLIMWSLDDDAFSGYLREVTQMGYTAIRAYLSLGESYFLDRAKEYWEIANLYTITDSDLQSGRSPVKNFSLPRTSCAGDYSLDGAVFQNGSRQSSVIDIYETAYFFLWVDAMANSGFVAINMLHGTRFSSILASSETPPNSTYVSAARTSLDFVMKLASVYKAPLIRTISREVMCGNISIVWPDGTSIAGFLIEGLAVLEDDEDLHELLQETSQESFNLTGWPNPRGILSNYHNRTGSSIMPEMLPDVVAWDIEFVRGLAVAYRNATSLPPDVRDAIKAFLGVQYNAVRNLAHIGNNLYDGSWQDPSFRTYSPSFDIVNQSFAAQVLIDGIDIFDEPPQPPSSSSRVPVATLAGSIAGGVLFLAILIALAAFFYRRRQLSATADNNTSHPPSLFFSSSAIFVDHNIEVTPFEWDPEWYRERPIQTTKKRALSVDQNPNREPVPDQGASLGEPLVVSTPPVDDDSDSPPEYRSQ</sequence>
<evidence type="ECO:0000313" key="4">
    <source>
        <dbReference type="Proteomes" id="UP001383192"/>
    </source>
</evidence>
<feature type="transmembrane region" description="Helical" evidence="2">
    <location>
        <begin position="440"/>
        <end position="465"/>
    </location>
</feature>